<dbReference type="GO" id="GO:0030247">
    <property type="term" value="F:polysaccharide binding"/>
    <property type="evidence" value="ECO:0007669"/>
    <property type="project" value="UniProtKB-UniRule"/>
</dbReference>
<evidence type="ECO:0000256" key="3">
    <source>
        <dbReference type="ARBA" id="ARBA00023326"/>
    </source>
</evidence>
<dbReference type="AlphaFoldDB" id="A0A1H3R4C0"/>
<proteinExistence type="predicted"/>
<accession>A0A1H3R4C0</accession>
<organism evidence="8 9">
    <name type="scientific">Asanoa ishikariensis</name>
    <dbReference type="NCBI Taxonomy" id="137265"/>
    <lineage>
        <taxon>Bacteria</taxon>
        <taxon>Bacillati</taxon>
        <taxon>Actinomycetota</taxon>
        <taxon>Actinomycetes</taxon>
        <taxon>Micromonosporales</taxon>
        <taxon>Micromonosporaceae</taxon>
        <taxon>Asanoa</taxon>
    </lineage>
</organism>
<dbReference type="InterPro" id="IPR003961">
    <property type="entry name" value="FN3_dom"/>
</dbReference>
<evidence type="ECO:0000259" key="6">
    <source>
        <dbReference type="PROSITE" id="PS51173"/>
    </source>
</evidence>
<dbReference type="Proteomes" id="UP000199632">
    <property type="component" value="Unassembled WGS sequence"/>
</dbReference>
<dbReference type="SMART" id="SM00060">
    <property type="entry name" value="FN3"/>
    <property type="match status" value="1"/>
</dbReference>
<dbReference type="OrthoDB" id="99456at2"/>
<dbReference type="STRING" id="137265.SAMN05421684_3443"/>
<dbReference type="Pfam" id="PF00553">
    <property type="entry name" value="CBM_2"/>
    <property type="match status" value="1"/>
</dbReference>
<evidence type="ECO:0000313" key="9">
    <source>
        <dbReference type="Proteomes" id="UP000199632"/>
    </source>
</evidence>
<keyword evidence="1" id="KW-0119">Carbohydrate metabolism</keyword>
<dbReference type="SUPFAM" id="SSF49265">
    <property type="entry name" value="Fibronectin type III"/>
    <property type="match status" value="1"/>
</dbReference>
<dbReference type="InterPro" id="IPR017853">
    <property type="entry name" value="GH"/>
</dbReference>
<dbReference type="GO" id="GO:0000272">
    <property type="term" value="P:polysaccharide catabolic process"/>
    <property type="evidence" value="ECO:0007669"/>
    <property type="project" value="UniProtKB-KW"/>
</dbReference>
<dbReference type="PROSITE" id="PS50853">
    <property type="entry name" value="FN3"/>
    <property type="match status" value="1"/>
</dbReference>
<evidence type="ECO:0000259" key="5">
    <source>
        <dbReference type="PROSITE" id="PS50853"/>
    </source>
</evidence>
<feature type="domain" description="CBM2" evidence="6">
    <location>
        <begin position="24"/>
        <end position="131"/>
    </location>
</feature>
<dbReference type="PANTHER" id="PTHR42976">
    <property type="entry name" value="BIFUNCTIONAL CHITINASE/LYSOZYME-RELATED"/>
    <property type="match status" value="1"/>
</dbReference>
<keyword evidence="3" id="KW-0624">Polysaccharide degradation</keyword>
<dbReference type="SMART" id="SM00637">
    <property type="entry name" value="CBD_II"/>
    <property type="match status" value="1"/>
</dbReference>
<feature type="domain" description="Fibronectin type-III" evidence="5">
    <location>
        <begin position="141"/>
        <end position="227"/>
    </location>
</feature>
<dbReference type="SUPFAM" id="SSF49384">
    <property type="entry name" value="Carbohydrate-binding domain"/>
    <property type="match status" value="1"/>
</dbReference>
<dbReference type="PROSITE" id="PS51173">
    <property type="entry name" value="CBM2"/>
    <property type="match status" value="1"/>
</dbReference>
<name>A0A1H3R4C0_9ACTN</name>
<dbReference type="Gene3D" id="2.60.40.10">
    <property type="entry name" value="Immunoglobulins"/>
    <property type="match status" value="1"/>
</dbReference>
<feature type="domain" description="GH18" evidence="7">
    <location>
        <begin position="231"/>
        <end position="508"/>
    </location>
</feature>
<feature type="signal peptide" evidence="4">
    <location>
        <begin position="1"/>
        <end position="30"/>
    </location>
</feature>
<sequence length="519" mass="53354">MRLTRQLAVTAALALAAMAVGVAVAPAASAATAAFVRTSSWGSGYEARFTVTNNTSSTITSWNVAFDLPSGTSIGSFWDADLTRSGQRFTFTNKGWNGTLGPNATASFGFVAAGTGDPTSCTVNGSSCAGGPPTNPGAPPTPGNVRVTGTTANSISVAWNASSGTVTGYRVYEGTTVRATVTGTSATIGSLPACTSRSYTVAAYNAQGESAKSGAVSGTTTGCTNPPAGTQIAAPYIYSWGNVPNMTTVMSATGIKWFTKAFVLSGGGCVASWDGNRPINSAGDAQQIAAIRAAGGDIIPSVGGWSGNKLGPNCSSAAALAGALQSVISTYSLKAIDLDVENTDEFESEVVQDRILGALKILKQNNPNLKTIVTIPTATSGPSWWGTRLINQGAALQANVDVWTIMPFNFGGGADMYASTVSSSEGLKNALKTAFGWSDATAYAHMGISGMNGRSDQNEITTTAQWTSIRDWAEARGLARLAFWSVNRDRGCAGGPLSSDCSSIAQPDWEFTRITAQFG</sequence>
<dbReference type="InterPro" id="IPR036116">
    <property type="entry name" value="FN3_sf"/>
</dbReference>
<dbReference type="Gene3D" id="3.20.20.80">
    <property type="entry name" value="Glycosidases"/>
    <property type="match status" value="1"/>
</dbReference>
<dbReference type="InterPro" id="IPR008965">
    <property type="entry name" value="CBM2/CBM3_carb-bd_dom_sf"/>
</dbReference>
<evidence type="ECO:0000256" key="2">
    <source>
        <dbReference type="ARBA" id="ARBA00023295"/>
    </source>
</evidence>
<feature type="chain" id="PRO_5011598597" evidence="4">
    <location>
        <begin position="31"/>
        <end position="519"/>
    </location>
</feature>
<dbReference type="PROSITE" id="PS51910">
    <property type="entry name" value="GH18_2"/>
    <property type="match status" value="1"/>
</dbReference>
<keyword evidence="4" id="KW-0732">Signal</keyword>
<gene>
    <name evidence="8" type="ORF">SAMN05421684_3443</name>
</gene>
<keyword evidence="2" id="KW-0326">Glycosidase</keyword>
<evidence type="ECO:0000313" key="8">
    <source>
        <dbReference type="EMBL" id="SDZ20353.1"/>
    </source>
</evidence>
<dbReference type="SUPFAM" id="SSF51445">
    <property type="entry name" value="(Trans)glycosidases"/>
    <property type="match status" value="1"/>
</dbReference>
<keyword evidence="9" id="KW-1185">Reference proteome</keyword>
<dbReference type="InterPro" id="IPR052750">
    <property type="entry name" value="GH18_Chitinase"/>
</dbReference>
<evidence type="ECO:0000256" key="1">
    <source>
        <dbReference type="ARBA" id="ARBA00023277"/>
    </source>
</evidence>
<dbReference type="CDD" id="cd00063">
    <property type="entry name" value="FN3"/>
    <property type="match status" value="1"/>
</dbReference>
<evidence type="ECO:0000259" key="7">
    <source>
        <dbReference type="PROSITE" id="PS51910"/>
    </source>
</evidence>
<dbReference type="EMBL" id="FNQB01000002">
    <property type="protein sequence ID" value="SDZ20353.1"/>
    <property type="molecule type" value="Genomic_DNA"/>
</dbReference>
<dbReference type="GO" id="GO:0004553">
    <property type="term" value="F:hydrolase activity, hydrolyzing O-glycosyl compounds"/>
    <property type="evidence" value="ECO:0007669"/>
    <property type="project" value="InterPro"/>
</dbReference>
<dbReference type="PANTHER" id="PTHR42976:SF1">
    <property type="entry name" value="GH18 DOMAIN-CONTAINING PROTEIN-RELATED"/>
    <property type="match status" value="1"/>
</dbReference>
<protein>
    <submittedName>
        <fullName evidence="8">Fibronectin type III domain-containing protein</fullName>
    </submittedName>
</protein>
<dbReference type="InterPro" id="IPR012291">
    <property type="entry name" value="CBM2_carb-bd_dom_sf"/>
</dbReference>
<dbReference type="Gene3D" id="2.60.40.290">
    <property type="match status" value="1"/>
</dbReference>
<evidence type="ECO:0000256" key="4">
    <source>
        <dbReference type="SAM" id="SignalP"/>
    </source>
</evidence>
<dbReference type="InterPro" id="IPR001223">
    <property type="entry name" value="Glyco_hydro18_cat"/>
</dbReference>
<keyword evidence="2" id="KW-0378">Hydrolase</keyword>
<dbReference type="InterPro" id="IPR013783">
    <property type="entry name" value="Ig-like_fold"/>
</dbReference>
<dbReference type="Pfam" id="PF00041">
    <property type="entry name" value="fn3"/>
    <property type="match status" value="1"/>
</dbReference>
<dbReference type="RefSeq" id="WP_090793015.1">
    <property type="nucleotide sequence ID" value="NZ_BOND01000008.1"/>
</dbReference>
<reference evidence="9" key="1">
    <citation type="submission" date="2016-10" db="EMBL/GenBank/DDBJ databases">
        <authorList>
            <person name="Varghese N."/>
            <person name="Submissions S."/>
        </authorList>
    </citation>
    <scope>NUCLEOTIDE SEQUENCE [LARGE SCALE GENOMIC DNA]</scope>
    <source>
        <strain evidence="9">DSM 44718</strain>
    </source>
</reference>
<dbReference type="InterPro" id="IPR001919">
    <property type="entry name" value="CBD2"/>
</dbReference>